<dbReference type="EMBL" id="FPAS01000001">
    <property type="protein sequence ID" value="SFT45886.1"/>
    <property type="molecule type" value="Genomic_DNA"/>
</dbReference>
<dbReference type="PROSITE" id="PS00618">
    <property type="entry name" value="RECF_2"/>
    <property type="match status" value="1"/>
</dbReference>
<evidence type="ECO:0000256" key="8">
    <source>
        <dbReference type="ARBA" id="ARBA00023125"/>
    </source>
</evidence>
<dbReference type="InterPro" id="IPR003395">
    <property type="entry name" value="RecF/RecN/SMC_N"/>
</dbReference>
<accession>A0A1I6Y5W9</accession>
<evidence type="ECO:0000256" key="4">
    <source>
        <dbReference type="ARBA" id="ARBA00022490"/>
    </source>
</evidence>
<comment type="function">
    <text evidence="9 10">The RecF protein is involved in DNA metabolism; it is required for DNA replication and normal SOS inducibility. RecF binds preferentially to single-stranded, linear DNA. It also seems to bind ATP.</text>
</comment>
<evidence type="ECO:0000256" key="5">
    <source>
        <dbReference type="ARBA" id="ARBA00022705"/>
    </source>
</evidence>
<dbReference type="InterPro" id="IPR042174">
    <property type="entry name" value="RecF_2"/>
</dbReference>
<comment type="subcellular location">
    <subcellularLocation>
        <location evidence="1 9 10">Cytoplasm</location>
    </subcellularLocation>
</comment>
<proteinExistence type="inferred from homology"/>
<evidence type="ECO:0000256" key="6">
    <source>
        <dbReference type="ARBA" id="ARBA00022741"/>
    </source>
</evidence>
<dbReference type="Pfam" id="PF02463">
    <property type="entry name" value="SMC_N"/>
    <property type="match status" value="1"/>
</dbReference>
<dbReference type="GO" id="GO:0005524">
    <property type="term" value="F:ATP binding"/>
    <property type="evidence" value="ECO:0007669"/>
    <property type="project" value="UniProtKB-UniRule"/>
</dbReference>
<dbReference type="PANTHER" id="PTHR32182">
    <property type="entry name" value="DNA REPLICATION AND REPAIR PROTEIN RECF"/>
    <property type="match status" value="1"/>
</dbReference>
<dbReference type="InterPro" id="IPR001238">
    <property type="entry name" value="DNA-binding_RecF"/>
</dbReference>
<keyword evidence="7 9" id="KW-0067">ATP-binding</keyword>
<gene>
    <name evidence="9" type="primary">recF</name>
    <name evidence="12" type="ORF">SAMN05216474_0678</name>
</gene>
<dbReference type="PANTHER" id="PTHR32182:SF0">
    <property type="entry name" value="DNA REPLICATION AND REPAIR PROTEIN RECF"/>
    <property type="match status" value="1"/>
</dbReference>
<keyword evidence="5 9" id="KW-0235">DNA replication</keyword>
<keyword evidence="4 9" id="KW-0963">Cytoplasm</keyword>
<dbReference type="PROSITE" id="PS00617">
    <property type="entry name" value="RECF_1"/>
    <property type="match status" value="1"/>
</dbReference>
<dbReference type="RefSeq" id="WP_090246327.1">
    <property type="nucleotide sequence ID" value="NZ_FPAS01000001.1"/>
</dbReference>
<reference evidence="12 13" key="1">
    <citation type="submission" date="2016-10" db="EMBL/GenBank/DDBJ databases">
        <authorList>
            <person name="de Groot N.N."/>
        </authorList>
    </citation>
    <scope>NUCLEOTIDE SEQUENCE [LARGE SCALE GENOMIC DNA]</scope>
    <source>
        <strain evidence="12 13">CGMCC 1.7005</strain>
    </source>
</reference>
<dbReference type="GO" id="GO:0005737">
    <property type="term" value="C:cytoplasm"/>
    <property type="evidence" value="ECO:0007669"/>
    <property type="project" value="UniProtKB-SubCell"/>
</dbReference>
<dbReference type="STRING" id="477690.SAMN05216474_0678"/>
<evidence type="ECO:0000256" key="3">
    <source>
        <dbReference type="ARBA" id="ARBA00020170"/>
    </source>
</evidence>
<dbReference type="GO" id="GO:0006302">
    <property type="term" value="P:double-strand break repair"/>
    <property type="evidence" value="ECO:0007669"/>
    <property type="project" value="TreeGrafter"/>
</dbReference>
<protein>
    <recommendedName>
        <fullName evidence="3 9">DNA replication and repair protein RecF</fullName>
    </recommendedName>
</protein>
<name>A0A1I6Y5W9_9FLAO</name>
<evidence type="ECO:0000313" key="13">
    <source>
        <dbReference type="Proteomes" id="UP000236454"/>
    </source>
</evidence>
<keyword evidence="13" id="KW-1185">Reference proteome</keyword>
<dbReference type="GO" id="GO:0000731">
    <property type="term" value="P:DNA synthesis involved in DNA repair"/>
    <property type="evidence" value="ECO:0007669"/>
    <property type="project" value="TreeGrafter"/>
</dbReference>
<dbReference type="GO" id="GO:0003697">
    <property type="term" value="F:single-stranded DNA binding"/>
    <property type="evidence" value="ECO:0007669"/>
    <property type="project" value="UniProtKB-UniRule"/>
</dbReference>
<sequence length="370" mass="43679">MYLNKLSLVNFKNYKQAEFELSPEVNCFVGMNGAGKTNLLDAVHYLSMCKSYLNPVDRQNINFEEKFFVLQGEWYKEQKKIDIYCAVKAGSKKVFKKNKVEYEKLAQHIGLFPSVMISPYDRNLISEGSELRRKWMDGIISQFDRSFLDNLTKYIKVVDQRNAVLKQMGNFGFFNRESIDVWDDQLVRYGQMVYERRKDFISDFTPVFQKYYALISGSKEEVGFEYKSQLHNADFMELVRQAERNDLRKQYSTVGVHKDDLIFTINGHPIKKFGSQGQQKSYLTALRLAQFEWLKEQLNVVPILMLDDIFDKLDNERVQRLMELVHKHEFGQVLVTDTDKERVEQIFKAIEVPIRLFEIEKNELEEVNHE</sequence>
<keyword evidence="9 10" id="KW-0227">DNA damage</keyword>
<evidence type="ECO:0000256" key="10">
    <source>
        <dbReference type="RuleBase" id="RU000578"/>
    </source>
</evidence>
<dbReference type="GO" id="GO:0006260">
    <property type="term" value="P:DNA replication"/>
    <property type="evidence" value="ECO:0007669"/>
    <property type="project" value="UniProtKB-UniRule"/>
</dbReference>
<keyword evidence="9 10" id="KW-0742">SOS response</keyword>
<dbReference type="OrthoDB" id="9803889at2"/>
<keyword evidence="6 9" id="KW-0547">Nucleotide-binding</keyword>
<organism evidence="12 13">
    <name type="scientific">Lishizhenia tianjinensis</name>
    <dbReference type="NCBI Taxonomy" id="477690"/>
    <lineage>
        <taxon>Bacteria</taxon>
        <taxon>Pseudomonadati</taxon>
        <taxon>Bacteroidota</taxon>
        <taxon>Flavobacteriia</taxon>
        <taxon>Flavobacteriales</taxon>
        <taxon>Crocinitomicaceae</taxon>
        <taxon>Lishizhenia</taxon>
    </lineage>
</organism>
<dbReference type="GO" id="GO:0009432">
    <property type="term" value="P:SOS response"/>
    <property type="evidence" value="ECO:0007669"/>
    <property type="project" value="UniProtKB-UniRule"/>
</dbReference>
<dbReference type="InterPro" id="IPR018078">
    <property type="entry name" value="DNA-binding_RecF_CS"/>
</dbReference>
<dbReference type="Proteomes" id="UP000236454">
    <property type="component" value="Unassembled WGS sequence"/>
</dbReference>
<evidence type="ECO:0000256" key="1">
    <source>
        <dbReference type="ARBA" id="ARBA00004496"/>
    </source>
</evidence>
<dbReference type="Gene3D" id="1.20.1050.90">
    <property type="entry name" value="RecF/RecN/SMC, N-terminal domain"/>
    <property type="match status" value="1"/>
</dbReference>
<evidence type="ECO:0000256" key="9">
    <source>
        <dbReference type="HAMAP-Rule" id="MF_00365"/>
    </source>
</evidence>
<keyword evidence="8 9" id="KW-0238">DNA-binding</keyword>
<comment type="similarity">
    <text evidence="2 9 10">Belongs to the RecF family.</text>
</comment>
<feature type="domain" description="RecF/RecN/SMC N-terminal" evidence="11">
    <location>
        <begin position="2"/>
        <end position="352"/>
    </location>
</feature>
<dbReference type="InterPro" id="IPR027417">
    <property type="entry name" value="P-loop_NTPase"/>
</dbReference>
<dbReference type="AlphaFoldDB" id="A0A1I6Y5W9"/>
<keyword evidence="9 10" id="KW-0234">DNA repair</keyword>
<dbReference type="Gene3D" id="3.40.50.300">
    <property type="entry name" value="P-loop containing nucleotide triphosphate hydrolases"/>
    <property type="match status" value="1"/>
</dbReference>
<evidence type="ECO:0000313" key="12">
    <source>
        <dbReference type="EMBL" id="SFT45886.1"/>
    </source>
</evidence>
<dbReference type="SUPFAM" id="SSF52540">
    <property type="entry name" value="P-loop containing nucleoside triphosphate hydrolases"/>
    <property type="match status" value="1"/>
</dbReference>
<evidence type="ECO:0000256" key="7">
    <source>
        <dbReference type="ARBA" id="ARBA00022840"/>
    </source>
</evidence>
<dbReference type="HAMAP" id="MF_00365">
    <property type="entry name" value="RecF"/>
    <property type="match status" value="1"/>
</dbReference>
<evidence type="ECO:0000259" key="11">
    <source>
        <dbReference type="Pfam" id="PF02463"/>
    </source>
</evidence>
<evidence type="ECO:0000256" key="2">
    <source>
        <dbReference type="ARBA" id="ARBA00008016"/>
    </source>
</evidence>
<feature type="binding site" evidence="9">
    <location>
        <begin position="30"/>
        <end position="37"/>
    </location>
    <ligand>
        <name>ATP</name>
        <dbReference type="ChEBI" id="CHEBI:30616"/>
    </ligand>
</feature>
<dbReference type="NCBIfam" id="TIGR00611">
    <property type="entry name" value="recf"/>
    <property type="match status" value="1"/>
</dbReference>